<dbReference type="AlphaFoldDB" id="A0A8R1TS40"/>
<dbReference type="GO" id="GO:0015031">
    <property type="term" value="P:protein transport"/>
    <property type="evidence" value="ECO:0007669"/>
    <property type="project" value="InterPro"/>
</dbReference>
<comment type="similarity">
    <text evidence="2">Belongs to the DUOXA family.</text>
</comment>
<evidence type="ECO:0000313" key="8">
    <source>
        <dbReference type="EnsemblMetazoa" id="OVOC3348.1"/>
    </source>
</evidence>
<keyword evidence="4 7" id="KW-1133">Transmembrane helix</keyword>
<dbReference type="Proteomes" id="UP000024404">
    <property type="component" value="Unassembled WGS sequence"/>
</dbReference>
<dbReference type="EnsemblMetazoa" id="OVOC3348.1">
    <property type="protein sequence ID" value="OVOC3348.1"/>
    <property type="gene ID" value="WBGene00240157"/>
</dbReference>
<accession>A0A8R1TS40</accession>
<keyword evidence="5 7" id="KW-0472">Membrane</keyword>
<proteinExistence type="inferred from homology"/>
<feature type="transmembrane region" description="Helical" evidence="7">
    <location>
        <begin position="62"/>
        <end position="88"/>
    </location>
</feature>
<evidence type="ECO:0000256" key="1">
    <source>
        <dbReference type="ARBA" id="ARBA00004141"/>
    </source>
</evidence>
<feature type="transmembrane region" description="Helical" evidence="7">
    <location>
        <begin position="30"/>
        <end position="50"/>
    </location>
</feature>
<reference evidence="8" key="2">
    <citation type="submission" date="2022-06" db="UniProtKB">
        <authorList>
            <consortium name="EnsemblMetazoa"/>
        </authorList>
    </citation>
    <scope>IDENTIFICATION</scope>
</reference>
<keyword evidence="3 7" id="KW-0812">Transmembrane</keyword>
<evidence type="ECO:0000256" key="6">
    <source>
        <dbReference type="ARBA" id="ARBA00023180"/>
    </source>
</evidence>
<sequence length="97" mass="11253">MQWIGWFDAFRENGAPTFFGDNRTPVVFDLQIFALSSIFITPFLAFLIILPGVRHYRLASTIAFVISITVGAIILSKFRIPIYFFTWINFYKLIILL</sequence>
<dbReference type="EMBL" id="CMVM020000092">
    <property type="status" value="NOT_ANNOTATED_CDS"/>
    <property type="molecule type" value="Genomic_DNA"/>
</dbReference>
<protein>
    <submittedName>
        <fullName evidence="8">Uncharacterized protein</fullName>
    </submittedName>
</protein>
<keyword evidence="9" id="KW-1185">Reference proteome</keyword>
<dbReference type="InterPro" id="IPR018469">
    <property type="entry name" value="Dual_oxidase_maturation_fac"/>
</dbReference>
<evidence type="ECO:0000256" key="3">
    <source>
        <dbReference type="ARBA" id="ARBA00022692"/>
    </source>
</evidence>
<dbReference type="OMA" id="FTWINFY"/>
<dbReference type="PANTHER" id="PTHR31158">
    <property type="entry name" value="DUAL OXIDASE 2"/>
    <property type="match status" value="1"/>
</dbReference>
<organism evidence="8 9">
    <name type="scientific">Onchocerca volvulus</name>
    <dbReference type="NCBI Taxonomy" id="6282"/>
    <lineage>
        <taxon>Eukaryota</taxon>
        <taxon>Metazoa</taxon>
        <taxon>Ecdysozoa</taxon>
        <taxon>Nematoda</taxon>
        <taxon>Chromadorea</taxon>
        <taxon>Rhabditida</taxon>
        <taxon>Spirurina</taxon>
        <taxon>Spiruromorpha</taxon>
        <taxon>Filarioidea</taxon>
        <taxon>Onchocercidae</taxon>
        <taxon>Onchocerca</taxon>
    </lineage>
</organism>
<keyword evidence="6" id="KW-0325">Glycoprotein</keyword>
<evidence type="ECO:0000256" key="4">
    <source>
        <dbReference type="ARBA" id="ARBA00022989"/>
    </source>
</evidence>
<evidence type="ECO:0000256" key="2">
    <source>
        <dbReference type="ARBA" id="ARBA00009816"/>
    </source>
</evidence>
<dbReference type="PANTHER" id="PTHR31158:SF1">
    <property type="entry name" value="DOXA1 FACTOR-RELATED"/>
    <property type="match status" value="1"/>
</dbReference>
<name>A0A8R1TS40_ONCVO</name>
<evidence type="ECO:0000313" key="9">
    <source>
        <dbReference type="Proteomes" id="UP000024404"/>
    </source>
</evidence>
<reference evidence="9" key="1">
    <citation type="submission" date="2013-10" db="EMBL/GenBank/DDBJ databases">
        <title>Genome sequencing of Onchocerca volvulus.</title>
        <authorList>
            <person name="Cotton J."/>
            <person name="Tsai J."/>
            <person name="Stanley E."/>
            <person name="Tracey A."/>
            <person name="Holroyd N."/>
            <person name="Lustigman S."/>
            <person name="Berriman M."/>
        </authorList>
    </citation>
    <scope>NUCLEOTIDE SEQUENCE</scope>
</reference>
<evidence type="ECO:0000256" key="7">
    <source>
        <dbReference type="SAM" id="Phobius"/>
    </source>
</evidence>
<dbReference type="GO" id="GO:0005789">
    <property type="term" value="C:endoplasmic reticulum membrane"/>
    <property type="evidence" value="ECO:0007669"/>
    <property type="project" value="InterPro"/>
</dbReference>
<dbReference type="Pfam" id="PF10204">
    <property type="entry name" value="DuoxA"/>
    <property type="match status" value="1"/>
</dbReference>
<evidence type="ECO:0000256" key="5">
    <source>
        <dbReference type="ARBA" id="ARBA00023136"/>
    </source>
</evidence>
<comment type="subcellular location">
    <subcellularLocation>
        <location evidence="1">Membrane</location>
        <topology evidence="1">Multi-pass membrane protein</topology>
    </subcellularLocation>
</comment>